<dbReference type="InterPro" id="IPR051310">
    <property type="entry name" value="MCP_chemotaxis"/>
</dbReference>
<keyword evidence="6" id="KW-0812">Transmembrane</keyword>
<dbReference type="RefSeq" id="WP_310075173.1">
    <property type="nucleotide sequence ID" value="NZ_JAVDVX010000007.1"/>
</dbReference>
<evidence type="ECO:0000259" key="7">
    <source>
        <dbReference type="PROSITE" id="PS50111"/>
    </source>
</evidence>
<dbReference type="Proteomes" id="UP001253595">
    <property type="component" value="Unassembled WGS sequence"/>
</dbReference>
<proteinExistence type="inferred from homology"/>
<evidence type="ECO:0000256" key="2">
    <source>
        <dbReference type="ARBA" id="ARBA00023224"/>
    </source>
</evidence>
<dbReference type="Pfam" id="PF12729">
    <property type="entry name" value="4HB_MCP_1"/>
    <property type="match status" value="1"/>
</dbReference>
<dbReference type="Gene3D" id="1.10.287.950">
    <property type="entry name" value="Methyl-accepting chemotaxis protein"/>
    <property type="match status" value="1"/>
</dbReference>
<feature type="region of interest" description="Disordered" evidence="5">
    <location>
        <begin position="311"/>
        <end position="338"/>
    </location>
</feature>
<feature type="transmembrane region" description="Helical" evidence="6">
    <location>
        <begin position="187"/>
        <end position="208"/>
    </location>
</feature>
<evidence type="ECO:0000256" key="6">
    <source>
        <dbReference type="SAM" id="Phobius"/>
    </source>
</evidence>
<keyword evidence="2 4" id="KW-0807">Transducer</keyword>
<sequence>MFNNMKVALRLAMLAGILLAFMILIGAMGIKGMSDANQGMHTVYVDRVEPMRDLKEVIDNFALILVDVPQKTVKGIMTTQEALKITQEVLPNTDKLWEYYLTTFLIDEEKALIKKAAPLIDRTHQQLADLQKWYSSNNVEAINGFTQTGIYPIFDPLNEVFTELNKLQVTVAKQEYERSTKRYHDTLRLNSIIIGSAILIAILLSFVITRSLLRQLGGEPNYTADVIYRIAEGDLSVKVDLAPKDQSSILFAIRQMVTKLSEIIGDVRSTADSLSSASEELSATAQSLSQAATQQAASIEETSASMEEITASIGQNSDNAKVTDSLASKSAREANDGGSAVKNTVEAMRKIAQKISVIDDIAYQTNLLALNAAIEAGRAGEHGRGFAVVASEVRKLAGRSQTAAKEIGELAGGSVKLAESAGQLLDEIVPAIKKTADLVQEISAASDEQTMGANQITIAISQISIATQQNSSSAEELYSTAEELTSQALQLQQMMEFFKVR</sequence>
<feature type="transmembrane region" description="Helical" evidence="6">
    <location>
        <begin position="12"/>
        <end position="30"/>
    </location>
</feature>
<evidence type="ECO:0000313" key="8">
    <source>
        <dbReference type="EMBL" id="MDR7091656.1"/>
    </source>
</evidence>
<dbReference type="InterPro" id="IPR024478">
    <property type="entry name" value="HlyB_4HB_MCP"/>
</dbReference>
<accession>A0ABU1V2H9</accession>
<dbReference type="EMBL" id="JAVDVX010000007">
    <property type="protein sequence ID" value="MDR7091656.1"/>
    <property type="molecule type" value="Genomic_DNA"/>
</dbReference>
<dbReference type="InterPro" id="IPR004090">
    <property type="entry name" value="Chemotax_Me-accpt_rcpt"/>
</dbReference>
<evidence type="ECO:0000256" key="1">
    <source>
        <dbReference type="ARBA" id="ARBA00022500"/>
    </source>
</evidence>
<keyword evidence="1" id="KW-0145">Chemotaxis</keyword>
<dbReference type="PRINTS" id="PR00260">
    <property type="entry name" value="CHEMTRNSDUCR"/>
</dbReference>
<dbReference type="Pfam" id="PF00015">
    <property type="entry name" value="MCPsignal"/>
    <property type="match status" value="1"/>
</dbReference>
<feature type="compositionally biased region" description="Polar residues" evidence="5">
    <location>
        <begin position="312"/>
        <end position="328"/>
    </location>
</feature>
<protein>
    <submittedName>
        <fullName evidence="8">Methyl-accepting chemotaxis protein</fullName>
    </submittedName>
</protein>
<comment type="similarity">
    <text evidence="3">Belongs to the methyl-accepting chemotaxis (MCP) protein family.</text>
</comment>
<evidence type="ECO:0000256" key="4">
    <source>
        <dbReference type="PROSITE-ProRule" id="PRU00284"/>
    </source>
</evidence>
<dbReference type="PANTHER" id="PTHR43531:SF11">
    <property type="entry name" value="METHYL-ACCEPTING CHEMOTAXIS PROTEIN 3"/>
    <property type="match status" value="1"/>
</dbReference>
<gene>
    <name evidence="8" type="ORF">J2X05_003691</name>
</gene>
<dbReference type="PROSITE" id="PS50111">
    <property type="entry name" value="CHEMOTAXIS_TRANSDUC_2"/>
    <property type="match status" value="1"/>
</dbReference>
<dbReference type="PANTHER" id="PTHR43531">
    <property type="entry name" value="PROTEIN ICFG"/>
    <property type="match status" value="1"/>
</dbReference>
<evidence type="ECO:0000256" key="3">
    <source>
        <dbReference type="ARBA" id="ARBA00029447"/>
    </source>
</evidence>
<reference evidence="8 9" key="1">
    <citation type="submission" date="2023-07" db="EMBL/GenBank/DDBJ databases">
        <title>Sorghum-associated microbial communities from plants grown in Nebraska, USA.</title>
        <authorList>
            <person name="Schachtman D."/>
        </authorList>
    </citation>
    <scope>NUCLEOTIDE SEQUENCE [LARGE SCALE GENOMIC DNA]</scope>
    <source>
        <strain evidence="8 9">BE190</strain>
    </source>
</reference>
<dbReference type="SUPFAM" id="SSF58104">
    <property type="entry name" value="Methyl-accepting chemotaxis protein (MCP) signaling domain"/>
    <property type="match status" value="1"/>
</dbReference>
<name>A0ABU1V2H9_9GAMM</name>
<dbReference type="InterPro" id="IPR004089">
    <property type="entry name" value="MCPsignal_dom"/>
</dbReference>
<keyword evidence="6" id="KW-0472">Membrane</keyword>
<evidence type="ECO:0000313" key="9">
    <source>
        <dbReference type="Proteomes" id="UP001253595"/>
    </source>
</evidence>
<keyword evidence="6" id="KW-1133">Transmembrane helix</keyword>
<keyword evidence="9" id="KW-1185">Reference proteome</keyword>
<comment type="caution">
    <text evidence="8">The sequence shown here is derived from an EMBL/GenBank/DDBJ whole genome shotgun (WGS) entry which is preliminary data.</text>
</comment>
<organism evidence="8 9">
    <name type="scientific">Cellvibrio fibrivorans</name>
    <dbReference type="NCBI Taxonomy" id="126350"/>
    <lineage>
        <taxon>Bacteria</taxon>
        <taxon>Pseudomonadati</taxon>
        <taxon>Pseudomonadota</taxon>
        <taxon>Gammaproteobacteria</taxon>
        <taxon>Cellvibrionales</taxon>
        <taxon>Cellvibrionaceae</taxon>
        <taxon>Cellvibrio</taxon>
    </lineage>
</organism>
<feature type="domain" description="Methyl-accepting transducer" evidence="7">
    <location>
        <begin position="270"/>
        <end position="485"/>
    </location>
</feature>
<evidence type="ECO:0000256" key="5">
    <source>
        <dbReference type="SAM" id="MobiDB-lite"/>
    </source>
</evidence>
<dbReference type="SMART" id="SM00283">
    <property type="entry name" value="MA"/>
    <property type="match status" value="1"/>
</dbReference>
<dbReference type="CDD" id="cd11386">
    <property type="entry name" value="MCP_signal"/>
    <property type="match status" value="1"/>
</dbReference>